<evidence type="ECO:0000259" key="1">
    <source>
        <dbReference type="Pfam" id="PF06568"/>
    </source>
</evidence>
<dbReference type="InterPro" id="IPR009506">
    <property type="entry name" value="YjiS-like"/>
</dbReference>
<dbReference type="Proteomes" id="UP001521181">
    <property type="component" value="Unassembled WGS sequence"/>
</dbReference>
<evidence type="ECO:0000313" key="2">
    <source>
        <dbReference type="EMBL" id="MCE5972329.1"/>
    </source>
</evidence>
<name>A0ABS8YR13_9RHOB</name>
<comment type="caution">
    <text evidence="2">The sequence shown here is derived from an EMBL/GenBank/DDBJ whole genome shotgun (WGS) entry which is preliminary data.</text>
</comment>
<dbReference type="Pfam" id="PF06568">
    <property type="entry name" value="YjiS-like"/>
    <property type="match status" value="1"/>
</dbReference>
<gene>
    <name evidence="2" type="ORF">LZA78_02330</name>
</gene>
<protein>
    <submittedName>
        <fullName evidence="2">DUF1127 domain-containing protein</fullName>
    </submittedName>
</protein>
<organism evidence="2 3">
    <name type="scientific">Rhodobacter flavimaris</name>
    <dbReference type="NCBI Taxonomy" id="2907145"/>
    <lineage>
        <taxon>Bacteria</taxon>
        <taxon>Pseudomonadati</taxon>
        <taxon>Pseudomonadota</taxon>
        <taxon>Alphaproteobacteria</taxon>
        <taxon>Rhodobacterales</taxon>
        <taxon>Rhodobacter group</taxon>
        <taxon>Rhodobacter</taxon>
    </lineage>
</organism>
<accession>A0ABS8YR13</accession>
<feature type="domain" description="YjiS-like" evidence="1">
    <location>
        <begin position="19"/>
        <end position="49"/>
    </location>
</feature>
<reference evidence="2 3" key="1">
    <citation type="submission" date="2021-12" db="EMBL/GenBank/DDBJ databases">
        <title>Sinirhodobacter sp. WL0062 is a bacterium isolated from seawater.</title>
        <authorList>
            <person name="Wang L."/>
            <person name="He W."/>
            <person name="Zhang D.-F."/>
        </authorList>
    </citation>
    <scope>NUCLEOTIDE SEQUENCE [LARGE SCALE GENOMIC DNA]</scope>
    <source>
        <strain evidence="2 3">WL0062</strain>
    </source>
</reference>
<evidence type="ECO:0000313" key="3">
    <source>
        <dbReference type="Proteomes" id="UP001521181"/>
    </source>
</evidence>
<keyword evidence="3" id="KW-1185">Reference proteome</keyword>
<dbReference type="EMBL" id="JAJUOS010000001">
    <property type="protein sequence ID" value="MCE5972329.1"/>
    <property type="molecule type" value="Genomic_DNA"/>
</dbReference>
<sequence length="62" mass="7147">MLSQSLRHIAPLRAKRVGLRARVAKWLEMRQTRAALARLDQHLLRDIGLDTVQANAEARRTF</sequence>
<proteinExistence type="predicted"/>
<dbReference type="RefSeq" id="WP_233675332.1">
    <property type="nucleotide sequence ID" value="NZ_JAJUOS010000001.1"/>
</dbReference>